<feature type="transmembrane region" description="Helical" evidence="1">
    <location>
        <begin position="64"/>
        <end position="88"/>
    </location>
</feature>
<comment type="caution">
    <text evidence="2">The sequence shown here is derived from an EMBL/GenBank/DDBJ whole genome shotgun (WGS) entry which is preliminary data.</text>
</comment>
<gene>
    <name evidence="2" type="ORF">PXEA_LOCUS25038</name>
</gene>
<keyword evidence="3" id="KW-1185">Reference proteome</keyword>
<reference evidence="2" key="1">
    <citation type="submission" date="2018-11" db="EMBL/GenBank/DDBJ databases">
        <authorList>
            <consortium name="Pathogen Informatics"/>
        </authorList>
    </citation>
    <scope>NUCLEOTIDE SEQUENCE</scope>
</reference>
<accession>A0A448X9K8</accession>
<feature type="non-terminal residue" evidence="2">
    <location>
        <position position="134"/>
    </location>
</feature>
<name>A0A448X9K8_9PLAT</name>
<keyword evidence="1" id="KW-0812">Transmembrane</keyword>
<evidence type="ECO:0000313" key="3">
    <source>
        <dbReference type="Proteomes" id="UP000784294"/>
    </source>
</evidence>
<protein>
    <submittedName>
        <fullName evidence="2">Uncharacterized protein</fullName>
    </submittedName>
</protein>
<sequence>MDHCDRLQTVVRTGPIPNELSLFPLLLPARLFSLSYTSAFSLVSFCSFLHCFFLSLFPCLLSCFLAFLLSCFLSSLFSLFSYFPIFLFSSRIAHQPVCPNMNPPRGESGLDFTELVARVSDDPKHPLFVATDRV</sequence>
<keyword evidence="1" id="KW-0472">Membrane</keyword>
<dbReference type="Proteomes" id="UP000784294">
    <property type="component" value="Unassembled WGS sequence"/>
</dbReference>
<proteinExistence type="predicted"/>
<evidence type="ECO:0000256" key="1">
    <source>
        <dbReference type="SAM" id="Phobius"/>
    </source>
</evidence>
<dbReference type="AlphaFoldDB" id="A0A448X9K8"/>
<keyword evidence="1" id="KW-1133">Transmembrane helix</keyword>
<organism evidence="2 3">
    <name type="scientific">Protopolystoma xenopodis</name>
    <dbReference type="NCBI Taxonomy" id="117903"/>
    <lineage>
        <taxon>Eukaryota</taxon>
        <taxon>Metazoa</taxon>
        <taxon>Spiralia</taxon>
        <taxon>Lophotrochozoa</taxon>
        <taxon>Platyhelminthes</taxon>
        <taxon>Monogenea</taxon>
        <taxon>Polyopisthocotylea</taxon>
        <taxon>Polystomatidea</taxon>
        <taxon>Polystomatidae</taxon>
        <taxon>Protopolystoma</taxon>
    </lineage>
</organism>
<feature type="transmembrane region" description="Helical" evidence="1">
    <location>
        <begin position="34"/>
        <end position="57"/>
    </location>
</feature>
<evidence type="ECO:0000313" key="2">
    <source>
        <dbReference type="EMBL" id="VEL31598.1"/>
    </source>
</evidence>
<dbReference type="EMBL" id="CAAALY010124390">
    <property type="protein sequence ID" value="VEL31598.1"/>
    <property type="molecule type" value="Genomic_DNA"/>
</dbReference>